<organism evidence="2 3">
    <name type="scientific">Nelumbo nucifera</name>
    <name type="common">Sacred lotus</name>
    <dbReference type="NCBI Taxonomy" id="4432"/>
    <lineage>
        <taxon>Eukaryota</taxon>
        <taxon>Viridiplantae</taxon>
        <taxon>Streptophyta</taxon>
        <taxon>Embryophyta</taxon>
        <taxon>Tracheophyta</taxon>
        <taxon>Spermatophyta</taxon>
        <taxon>Magnoliopsida</taxon>
        <taxon>Proteales</taxon>
        <taxon>Nelumbonaceae</taxon>
        <taxon>Nelumbo</taxon>
    </lineage>
</organism>
<evidence type="ECO:0000259" key="1">
    <source>
        <dbReference type="Pfam" id="PF03732"/>
    </source>
</evidence>
<dbReference type="PANTHER" id="PTHR15503">
    <property type="entry name" value="LDOC1 RELATED"/>
    <property type="match status" value="1"/>
</dbReference>
<reference evidence="3" key="1">
    <citation type="submission" date="2025-08" db="UniProtKB">
        <authorList>
            <consortium name="RefSeq"/>
        </authorList>
    </citation>
    <scope>IDENTIFICATION</scope>
</reference>
<protein>
    <submittedName>
        <fullName evidence="3">Uncharacterized protein LOC109115387</fullName>
    </submittedName>
</protein>
<dbReference type="SUPFAM" id="SSF50630">
    <property type="entry name" value="Acid proteases"/>
    <property type="match status" value="1"/>
</dbReference>
<evidence type="ECO:0000313" key="2">
    <source>
        <dbReference type="Proteomes" id="UP000189703"/>
    </source>
</evidence>
<name>A0A1U8Q8J7_NELNU</name>
<dbReference type="InterPro" id="IPR032567">
    <property type="entry name" value="RTL1-rel"/>
</dbReference>
<proteinExistence type="predicted"/>
<dbReference type="OrthoDB" id="1934862at2759"/>
<dbReference type="CDD" id="cd00303">
    <property type="entry name" value="retropepsin_like"/>
    <property type="match status" value="1"/>
</dbReference>
<gene>
    <name evidence="3" type="primary">LOC109115387</name>
</gene>
<dbReference type="InterPro" id="IPR005162">
    <property type="entry name" value="Retrotrans_gag_dom"/>
</dbReference>
<dbReference type="OMA" id="ICYQCKE"/>
<dbReference type="GeneID" id="109115387"/>
<keyword evidence="2" id="KW-1185">Reference proteome</keyword>
<dbReference type="eggNOG" id="KOG0017">
    <property type="taxonomic scope" value="Eukaryota"/>
</dbReference>
<feature type="domain" description="Retrotransposon gag" evidence="1">
    <location>
        <begin position="73"/>
        <end position="162"/>
    </location>
</feature>
<sequence length="514" mass="57259">MVIAKEVALQVEGFEERLTSLHSKVDGLRDEITAGLLKITSLEGGVQDLTTGFFRAELYFEINGLLPAERLRAAVVCLEGDALVWYSWEDGWQPFRSWAEFKELLLERFRSTQEGNLQEQLLSLRQSTTVKEYRRQFEVLSVPLRDLPESVLEAAFVNGLRPDIQSELRQMEPVGLMRKMVAAQKIKEKNQALWAYQSGSFPRGPTTSLSGTHFNSLVSQVLWVQDDVAEITSDASNLDCTSGDTEIALTPESATLCVSSLVGLCVANSLKVRGRILSREVVILVDSGASHNFISETLVKELKLPRTPTHEFGVQMGNGDEVRISGVCRQVCLNLPELDVIADFFPLKLGSIDVILGFSWLASLGDSMMNWGNMSMKLNLGGVRVKLQGDPSLCSSQVSLHAMMHNLQHEGQGVLLELKQLQIVDSPLNSVLPTFPPISALLDEYKDALTCLRAYPLHGLRSMLLSCRRALLLSLFVLTDILNSRKMKLIPLSLRCWLRVLFSRVQAPTRARSF</sequence>
<dbReference type="Pfam" id="PF08284">
    <property type="entry name" value="RVP_2"/>
    <property type="match status" value="1"/>
</dbReference>
<accession>A0A1U8Q8J7</accession>
<dbReference type="PANTHER" id="PTHR15503:SF22">
    <property type="entry name" value="TRANSPOSON TY3-I GAG POLYPROTEIN"/>
    <property type="match status" value="1"/>
</dbReference>
<dbReference type="InParanoid" id="A0A1U8Q8J7"/>
<dbReference type="AlphaFoldDB" id="A0A1U8Q8J7"/>
<dbReference type="Pfam" id="PF03732">
    <property type="entry name" value="Retrotrans_gag"/>
    <property type="match status" value="1"/>
</dbReference>
<dbReference type="Proteomes" id="UP000189703">
    <property type="component" value="Unplaced"/>
</dbReference>
<dbReference type="InterPro" id="IPR021109">
    <property type="entry name" value="Peptidase_aspartic_dom_sf"/>
</dbReference>
<dbReference type="RefSeq" id="XP_019054932.1">
    <property type="nucleotide sequence ID" value="XM_019199387.1"/>
</dbReference>
<evidence type="ECO:0000313" key="3">
    <source>
        <dbReference type="RefSeq" id="XP_019054932.1"/>
    </source>
</evidence>
<dbReference type="KEGG" id="nnu:109115387"/>
<dbReference type="Gene3D" id="2.40.70.10">
    <property type="entry name" value="Acid Proteases"/>
    <property type="match status" value="1"/>
</dbReference>